<reference evidence="2 3" key="1">
    <citation type="submission" date="2009-04" db="EMBL/GenBank/DDBJ databases">
        <authorList>
            <person name="Qin X."/>
            <person name="Bachman B."/>
            <person name="Battles P."/>
            <person name="Bell A."/>
            <person name="Bess C."/>
            <person name="Bickham C."/>
            <person name="Chaboub L."/>
            <person name="Chen D."/>
            <person name="Coyle M."/>
            <person name="Deiros D.R."/>
            <person name="Dinh H."/>
            <person name="Forbes L."/>
            <person name="Fowler G."/>
            <person name="Francisco L."/>
            <person name="Fu Q."/>
            <person name="Gubbala S."/>
            <person name="Hale W."/>
            <person name="Han Y."/>
            <person name="Hemphill L."/>
            <person name="Highlander S.K."/>
            <person name="Hirani K."/>
            <person name="Hogues M."/>
            <person name="Jackson L."/>
            <person name="Jakkamsetti A."/>
            <person name="Javaid M."/>
            <person name="Jiang H."/>
            <person name="Korchina V."/>
            <person name="Kovar C."/>
            <person name="Lara F."/>
            <person name="Lee S."/>
            <person name="Mata R."/>
            <person name="Mathew T."/>
            <person name="Moen C."/>
            <person name="Morales K."/>
            <person name="Munidasa M."/>
            <person name="Nazareth L."/>
            <person name="Ngo R."/>
            <person name="Nguyen L."/>
            <person name="Okwuonu G."/>
            <person name="Ongeri F."/>
            <person name="Patil S."/>
            <person name="Petrosino J."/>
            <person name="Pham C."/>
            <person name="Pham P."/>
            <person name="Pu L.-L."/>
            <person name="Puazo M."/>
            <person name="Raj R."/>
            <person name="Reid J."/>
            <person name="Rouhana J."/>
            <person name="Saada N."/>
            <person name="Shang Y."/>
            <person name="Simmons D."/>
            <person name="Thornton R."/>
            <person name="Warren J."/>
            <person name="Weissenberger G."/>
            <person name="Zhang J."/>
            <person name="Zhang L."/>
            <person name="Zhou C."/>
            <person name="Zhu D."/>
            <person name="Muzny D."/>
            <person name="Worley K."/>
            <person name="Gibbs R."/>
        </authorList>
    </citation>
    <scope>NUCLEOTIDE SEQUENCE [LARGE SCALE GENOMIC DNA]</scope>
    <source>
        <strain evidence="2 3">ATCC 43531</strain>
    </source>
</reference>
<feature type="region of interest" description="Disordered" evidence="1">
    <location>
        <begin position="141"/>
        <end position="195"/>
    </location>
</feature>
<dbReference type="HOGENOM" id="CLU_1453835_0_0_9"/>
<keyword evidence="3" id="KW-1185">Reference proteome</keyword>
<dbReference type="eggNOG" id="ENOG5031SJM">
    <property type="taxonomic scope" value="Bacteria"/>
</dbReference>
<dbReference type="EMBL" id="ACLA01000005">
    <property type="protein sequence ID" value="EEQ49304.1"/>
    <property type="molecule type" value="Genomic_DNA"/>
</dbReference>
<name>C4V1H8_9FIRM</name>
<evidence type="ECO:0000256" key="1">
    <source>
        <dbReference type="SAM" id="MobiDB-lite"/>
    </source>
</evidence>
<comment type="caution">
    <text evidence="2">The sequence shown here is derived from an EMBL/GenBank/DDBJ whole genome shotgun (WGS) entry which is preliminary data.</text>
</comment>
<gene>
    <name evidence="2" type="ORF">HMPREF0908_0372</name>
</gene>
<proteinExistence type="predicted"/>
<protein>
    <submittedName>
        <fullName evidence="2">Uncharacterized protein</fullName>
    </submittedName>
</protein>
<dbReference type="STRING" id="638302.HMPREF0908_0372"/>
<evidence type="ECO:0000313" key="3">
    <source>
        <dbReference type="Proteomes" id="UP000005309"/>
    </source>
</evidence>
<dbReference type="OrthoDB" id="1664984at2"/>
<sequence length="195" mass="21192">MENMGRKAAILAAAVAAVGALGAGYYYRNDIIYKICDIVHPEWNEGEARLTDDLDRRCSLLNNGDGTETVLYDNDTAVTFRRDEGGDLVWLYGTASMIAPLAANYFAFHGFSYPGGHMELAQMTYRIDGALTPLPEAIPVRSGRHHHTTVINSGGGRGGNSDNDNYERNKSRRIKDISKQSGFGRAGIRSSSGAS</sequence>
<organism evidence="2 3">
    <name type="scientific">Selenomonas flueggei ATCC 43531</name>
    <dbReference type="NCBI Taxonomy" id="638302"/>
    <lineage>
        <taxon>Bacteria</taxon>
        <taxon>Bacillati</taxon>
        <taxon>Bacillota</taxon>
        <taxon>Negativicutes</taxon>
        <taxon>Selenomonadales</taxon>
        <taxon>Selenomonadaceae</taxon>
        <taxon>Selenomonas</taxon>
    </lineage>
</organism>
<feature type="compositionally biased region" description="Low complexity" evidence="1">
    <location>
        <begin position="181"/>
        <end position="195"/>
    </location>
</feature>
<evidence type="ECO:0000313" key="2">
    <source>
        <dbReference type="EMBL" id="EEQ49304.1"/>
    </source>
</evidence>
<feature type="compositionally biased region" description="Basic and acidic residues" evidence="1">
    <location>
        <begin position="165"/>
        <end position="178"/>
    </location>
</feature>
<dbReference type="RefSeq" id="WP_006690636.1">
    <property type="nucleotide sequence ID" value="NZ_GG694007.1"/>
</dbReference>
<dbReference type="Proteomes" id="UP000005309">
    <property type="component" value="Unassembled WGS sequence"/>
</dbReference>
<dbReference type="AlphaFoldDB" id="C4V1H8"/>
<accession>C4V1H8</accession>